<dbReference type="EMBL" id="JACTVM010000002">
    <property type="protein sequence ID" value="MBC9226474.1"/>
    <property type="molecule type" value="Genomic_DNA"/>
</dbReference>
<dbReference type="PANTHER" id="PTHR43400:SF10">
    <property type="entry name" value="3-OXOSTEROID 1-DEHYDROGENASE"/>
    <property type="match status" value="1"/>
</dbReference>
<comment type="similarity">
    <text evidence="7">Belongs to the FAD-dependent oxidoreductase 2 family. 3-oxosteroid dehydrogenase subfamily.</text>
</comment>
<dbReference type="PANTHER" id="PTHR43400">
    <property type="entry name" value="FUMARATE REDUCTASE"/>
    <property type="match status" value="1"/>
</dbReference>
<dbReference type="Gene3D" id="3.90.700.10">
    <property type="entry name" value="Succinate dehydrogenase/fumarate reductase flavoprotein, catalytic domain"/>
    <property type="match status" value="1"/>
</dbReference>
<dbReference type="EC" id="1.3.99.4" evidence="8"/>
<dbReference type="Proteomes" id="UP000620591">
    <property type="component" value="Unassembled WGS sequence"/>
</dbReference>
<evidence type="ECO:0000313" key="12">
    <source>
        <dbReference type="Proteomes" id="UP000620591"/>
    </source>
</evidence>
<comment type="catalytic activity">
    <reaction evidence="6">
        <text>a 3-oxosteroid + A = a 3-oxo-Delta(1)-steroid + AH2</text>
        <dbReference type="Rhea" id="RHEA:13329"/>
        <dbReference type="ChEBI" id="CHEBI:13193"/>
        <dbReference type="ChEBI" id="CHEBI:17499"/>
        <dbReference type="ChEBI" id="CHEBI:20156"/>
        <dbReference type="ChEBI" id="CHEBI:47788"/>
        <dbReference type="EC" id="1.3.99.4"/>
    </reaction>
</comment>
<evidence type="ECO:0000256" key="3">
    <source>
        <dbReference type="ARBA" id="ARBA00022827"/>
    </source>
</evidence>
<proteinExistence type="inferred from homology"/>
<evidence type="ECO:0000259" key="10">
    <source>
        <dbReference type="Pfam" id="PF00890"/>
    </source>
</evidence>
<dbReference type="RefSeq" id="WP_187769322.1">
    <property type="nucleotide sequence ID" value="NZ_JACTVM010000002.1"/>
</dbReference>
<evidence type="ECO:0000256" key="1">
    <source>
        <dbReference type="ARBA" id="ARBA00001974"/>
    </source>
</evidence>
<dbReference type="FunFam" id="3.50.50.60:FF:000208">
    <property type="entry name" value="3-ketosteroid dehydrogenase"/>
    <property type="match status" value="1"/>
</dbReference>
<evidence type="ECO:0000256" key="9">
    <source>
        <dbReference type="ARBA" id="ARBA00069709"/>
    </source>
</evidence>
<evidence type="ECO:0000256" key="2">
    <source>
        <dbReference type="ARBA" id="ARBA00022630"/>
    </source>
</evidence>
<keyword evidence="4" id="KW-0560">Oxidoreductase</keyword>
<evidence type="ECO:0000256" key="4">
    <source>
        <dbReference type="ARBA" id="ARBA00023002"/>
    </source>
</evidence>
<evidence type="ECO:0000256" key="6">
    <source>
        <dbReference type="ARBA" id="ARBA00051951"/>
    </source>
</evidence>
<dbReference type="SUPFAM" id="SSF51905">
    <property type="entry name" value="FAD/NAD(P)-binding domain"/>
    <property type="match status" value="1"/>
</dbReference>
<evidence type="ECO:0000256" key="7">
    <source>
        <dbReference type="ARBA" id="ARBA00061147"/>
    </source>
</evidence>
<dbReference type="Pfam" id="PF00890">
    <property type="entry name" value="FAD_binding_2"/>
    <property type="match status" value="1"/>
</dbReference>
<evidence type="ECO:0000256" key="8">
    <source>
        <dbReference type="ARBA" id="ARBA00066536"/>
    </source>
</evidence>
<gene>
    <name evidence="11" type="ORF">IBG24_09110</name>
</gene>
<feature type="domain" description="FAD-dependent oxidoreductase 2 FAD-binding" evidence="10">
    <location>
        <begin position="5"/>
        <end position="528"/>
    </location>
</feature>
<sequence>MADYDLVILGSGAGGLVAALAAARSGLKPLVIEKRSILGGSTAVSSGVVWLPNNALLAKAGVHDSPELARTYFDSLVDDSVPWTSRARQGAFLDASPRVYDLLEEQGIGMRFRTDGYPDYYSQRPGGLVGGRSIEPQGVPSSSLSAWLDRLPPYLYPVVAYGSEMPFLKLGFRTWKGRFTLLRTVLRTIRSKIPGQGTVTMGRSLVGQLLVALERHGVEIWTETEVEDLVHTNGVVSGVVGTRAGQPFELAARAVLLATGGFGKNDEMRRKYSPAPVASQWSAAQDGDTGGGILLAQKHGAALAEMDEAWWEPSVVLPNGTPVIAVAERFLPHSFMVDGTGQRYMNEAAPYVEAGQAMLRRDQDSPAVPSWLVFDSRYRNRYVFLTMPPRYFPRSWYREGVVTKAADLTTLAAKCGIDPTNLTATAERFNGFARAGHDDDFGRGSTAYSDYYGDPRHTPNPSLGTVEEGPFYAVPIYPGDVGTCGGIVTDEYGRALREDGSIIEGLYAAGNAAAPVFGAGYPGAGASIAHAMAFGMLTAEHVAAH</sequence>
<dbReference type="SUPFAM" id="SSF56425">
    <property type="entry name" value="Succinate dehydrogenase/fumarate reductase flavoprotein, catalytic domain"/>
    <property type="match status" value="1"/>
</dbReference>
<name>A0A8I0EVV0_9ACTN</name>
<dbReference type="InterPro" id="IPR050315">
    <property type="entry name" value="FAD-oxidoreductase_2"/>
</dbReference>
<dbReference type="Gene3D" id="3.50.50.60">
    <property type="entry name" value="FAD/NAD(P)-binding domain"/>
    <property type="match status" value="2"/>
</dbReference>
<dbReference type="GO" id="GO:0047571">
    <property type="term" value="F:3-oxosteroid 1-dehydrogenase activity"/>
    <property type="evidence" value="ECO:0007669"/>
    <property type="project" value="UniProtKB-EC"/>
</dbReference>
<dbReference type="AlphaFoldDB" id="A0A8I0EVV0"/>
<comment type="caution">
    <text evidence="11">The sequence shown here is derived from an EMBL/GenBank/DDBJ whole genome shotgun (WGS) entry which is preliminary data.</text>
</comment>
<dbReference type="GO" id="GO:0008202">
    <property type="term" value="P:steroid metabolic process"/>
    <property type="evidence" value="ECO:0007669"/>
    <property type="project" value="UniProtKB-KW"/>
</dbReference>
<keyword evidence="3" id="KW-0274">FAD</keyword>
<accession>A0A8I0EVV0</accession>
<dbReference type="InterPro" id="IPR036188">
    <property type="entry name" value="FAD/NAD-bd_sf"/>
</dbReference>
<protein>
    <recommendedName>
        <fullName evidence="9">3-oxosteroid 1-dehydrogenase</fullName>
        <ecNumber evidence="8">1.3.99.4</ecNumber>
    </recommendedName>
</protein>
<keyword evidence="5" id="KW-0753">Steroid metabolism</keyword>
<keyword evidence="2" id="KW-0285">Flavoprotein</keyword>
<evidence type="ECO:0000313" key="11">
    <source>
        <dbReference type="EMBL" id="MBC9226474.1"/>
    </source>
</evidence>
<dbReference type="InterPro" id="IPR003953">
    <property type="entry name" value="FAD-dep_OxRdtase_2_FAD-bd"/>
</dbReference>
<keyword evidence="5" id="KW-0443">Lipid metabolism</keyword>
<evidence type="ECO:0000256" key="5">
    <source>
        <dbReference type="ARBA" id="ARBA00023221"/>
    </source>
</evidence>
<comment type="cofactor">
    <cofactor evidence="1">
        <name>FAD</name>
        <dbReference type="ChEBI" id="CHEBI:57692"/>
    </cofactor>
</comment>
<organism evidence="11 12">
    <name type="scientific">Aeromicrobium senzhongii</name>
    <dbReference type="NCBI Taxonomy" id="2663859"/>
    <lineage>
        <taxon>Bacteria</taxon>
        <taxon>Bacillati</taxon>
        <taxon>Actinomycetota</taxon>
        <taxon>Actinomycetes</taxon>
        <taxon>Propionibacteriales</taxon>
        <taxon>Nocardioidaceae</taxon>
        <taxon>Aeromicrobium</taxon>
    </lineage>
</organism>
<reference evidence="11" key="1">
    <citation type="submission" date="2020-09" db="EMBL/GenBank/DDBJ databases">
        <title>Novel species in genus Aeromicrobium.</title>
        <authorList>
            <person name="Zhang G."/>
        </authorList>
    </citation>
    <scope>NUCLEOTIDE SEQUENCE</scope>
    <source>
        <strain evidence="11">Zg-636</strain>
    </source>
</reference>
<dbReference type="InterPro" id="IPR027477">
    <property type="entry name" value="Succ_DH/fumarate_Rdtase_cat_sf"/>
</dbReference>